<evidence type="ECO:0008006" key="6">
    <source>
        <dbReference type="Google" id="ProtNLM"/>
    </source>
</evidence>
<feature type="chain" id="PRO_5012004756" description="DUF3823 domain-containing protein" evidence="1">
    <location>
        <begin position="19"/>
        <end position="232"/>
    </location>
</feature>
<keyword evidence="1" id="KW-0732">Signal</keyword>
<protein>
    <recommendedName>
        <fullName evidence="6">DUF3823 domain-containing protein</fullName>
    </recommendedName>
</protein>
<dbReference type="Pfam" id="PF12866">
    <property type="entry name" value="DUF3823"/>
    <property type="match status" value="1"/>
</dbReference>
<sequence>MKSIKTLSIALLSLFLLGGCELNELDNYEGPNASINGGIYDQETGELIQQDIINGMQIEYTEHGYDNPQIQYVVVKNDGTYRNNLMFAGTYTIRPVRGNFVPVESEEIVVKGNTVKNFEVQPYIRVRNVQIEKQGNKVVATFNLDQTVTNKVSRIGLFAHQEPTVGAPLNAVASVVNFNQVSNDVTQYRLEINLEANSGNLKPGNKYYFRVGALIDAPEAKYNYAPPVLLEI</sequence>
<dbReference type="Pfam" id="PF18003">
    <property type="entry name" value="DUF3823_C"/>
    <property type="match status" value="1"/>
</dbReference>
<evidence type="ECO:0000256" key="1">
    <source>
        <dbReference type="SAM" id="SignalP"/>
    </source>
</evidence>
<feature type="domain" description="DUF3823" evidence="2">
    <location>
        <begin position="35"/>
        <end position="121"/>
    </location>
</feature>
<dbReference type="InterPro" id="IPR024278">
    <property type="entry name" value="DUF3823_N"/>
</dbReference>
<dbReference type="RefSeq" id="WP_073850497.1">
    <property type="nucleotide sequence ID" value="NZ_LVWA01000002.1"/>
</dbReference>
<dbReference type="STRING" id="1797110.A3841_08630"/>
<comment type="caution">
    <text evidence="4">The sequence shown here is derived from an EMBL/GenBank/DDBJ whole genome shotgun (WGS) entry which is preliminary data.</text>
</comment>
<evidence type="ECO:0000259" key="2">
    <source>
        <dbReference type="Pfam" id="PF12866"/>
    </source>
</evidence>
<evidence type="ECO:0000313" key="5">
    <source>
        <dbReference type="Proteomes" id="UP000186551"/>
    </source>
</evidence>
<feature type="domain" description="DUF3823" evidence="3">
    <location>
        <begin position="124"/>
        <end position="227"/>
    </location>
</feature>
<dbReference type="InterPro" id="IPR041186">
    <property type="entry name" value="DUF3823_C"/>
</dbReference>
<name>A0A1Q5PIK5_9BACT</name>
<dbReference type="PROSITE" id="PS51257">
    <property type="entry name" value="PROKAR_LIPOPROTEIN"/>
    <property type="match status" value="1"/>
</dbReference>
<reference evidence="4 5" key="1">
    <citation type="submission" date="2016-03" db="EMBL/GenBank/DDBJ databases">
        <title>Genome sequence of Pontibacter sp. nov., of the family cytophagaceae, isolated from marine sediment of the Yellow Sea, China.</title>
        <authorList>
            <person name="Zhang G."/>
            <person name="Zhang R."/>
        </authorList>
    </citation>
    <scope>NUCLEOTIDE SEQUENCE [LARGE SCALE GENOMIC DNA]</scope>
    <source>
        <strain evidence="4 5">S10-8</strain>
    </source>
</reference>
<keyword evidence="5" id="KW-1185">Reference proteome</keyword>
<dbReference type="Gene3D" id="2.60.40.2060">
    <property type="match status" value="1"/>
</dbReference>
<proteinExistence type="predicted"/>
<dbReference type="EMBL" id="LVWA01000002">
    <property type="protein sequence ID" value="OKL42055.1"/>
    <property type="molecule type" value="Genomic_DNA"/>
</dbReference>
<evidence type="ECO:0000259" key="3">
    <source>
        <dbReference type="Pfam" id="PF18003"/>
    </source>
</evidence>
<accession>A0A1Q5PIK5</accession>
<dbReference type="Gene3D" id="2.60.40.1120">
    <property type="entry name" value="Carboxypeptidase-like, regulatory domain"/>
    <property type="match status" value="1"/>
</dbReference>
<evidence type="ECO:0000313" key="4">
    <source>
        <dbReference type="EMBL" id="OKL42055.1"/>
    </source>
</evidence>
<feature type="signal peptide" evidence="1">
    <location>
        <begin position="1"/>
        <end position="18"/>
    </location>
</feature>
<dbReference type="Proteomes" id="UP000186551">
    <property type="component" value="Unassembled WGS sequence"/>
</dbReference>
<dbReference type="AlphaFoldDB" id="A0A1Q5PIK5"/>
<gene>
    <name evidence="4" type="ORF">A3841_08630</name>
</gene>
<organism evidence="4 5">
    <name type="scientific">Pontibacter flavimaris</name>
    <dbReference type="NCBI Taxonomy" id="1797110"/>
    <lineage>
        <taxon>Bacteria</taxon>
        <taxon>Pseudomonadati</taxon>
        <taxon>Bacteroidota</taxon>
        <taxon>Cytophagia</taxon>
        <taxon>Cytophagales</taxon>
        <taxon>Hymenobacteraceae</taxon>
        <taxon>Pontibacter</taxon>
    </lineage>
</organism>
<dbReference type="OrthoDB" id="642123at2"/>